<reference evidence="1 2" key="1">
    <citation type="submission" date="2021-06" db="EMBL/GenBank/DDBJ databases">
        <title>Interrogation of the integrated mobile genetic elements in gut-associated Bacteroides with a consensus prediction approach.</title>
        <authorList>
            <person name="Campbell D.E."/>
            <person name="Leigh J.R."/>
            <person name="Kim T."/>
            <person name="England W."/>
            <person name="Whitaker R.J."/>
            <person name="Degnan P.H."/>
        </authorList>
    </citation>
    <scope>NUCLEOTIDE SEQUENCE [LARGE SCALE GENOMIC DNA]</scope>
    <source>
        <strain evidence="1 2">WAL8669</strain>
    </source>
</reference>
<dbReference type="EMBL" id="CP083680">
    <property type="protein sequence ID" value="UYU69066.1"/>
    <property type="molecule type" value="Genomic_DNA"/>
</dbReference>
<dbReference type="Gene3D" id="1.25.40.810">
    <property type="entry name" value="UpxZ"/>
    <property type="match status" value="1"/>
</dbReference>
<feature type="non-terminal residue" evidence="1">
    <location>
        <position position="1"/>
    </location>
</feature>
<evidence type="ECO:0000313" key="2">
    <source>
        <dbReference type="Proteomes" id="UP001156218"/>
    </source>
</evidence>
<dbReference type="Proteomes" id="UP001156218">
    <property type="component" value="Chromosome"/>
</dbReference>
<sequence length="43" mass="4862">EDEERKQAVLTRSLSLLDVLPPSLLKQQLSAVCYGMQELCEIN</sequence>
<dbReference type="InterPro" id="IPR010570">
    <property type="entry name" value="UpxZ_fam"/>
</dbReference>
<dbReference type="AlphaFoldDB" id="A0ABD7U9V4"/>
<dbReference type="Pfam" id="PF06603">
    <property type="entry name" value="UpxZ"/>
    <property type="match status" value="1"/>
</dbReference>
<gene>
    <name evidence="1" type="ORF">KQP68_00020</name>
</gene>
<dbReference type="InterPro" id="IPR038533">
    <property type="entry name" value="UpxZ_sf"/>
</dbReference>
<evidence type="ECO:0000313" key="1">
    <source>
        <dbReference type="EMBL" id="UYU69066.1"/>
    </source>
</evidence>
<accession>A0ABD7U9V4</accession>
<name>A0ABD7U9V4_BACT4</name>
<protein>
    <submittedName>
        <fullName evidence="1">Transcriptional regulator</fullName>
    </submittedName>
</protein>
<organism evidence="1 2">
    <name type="scientific">Bacteroides thetaiotaomicron</name>
    <dbReference type="NCBI Taxonomy" id="818"/>
    <lineage>
        <taxon>Bacteria</taxon>
        <taxon>Pseudomonadati</taxon>
        <taxon>Bacteroidota</taxon>
        <taxon>Bacteroidia</taxon>
        <taxon>Bacteroidales</taxon>
        <taxon>Bacteroidaceae</taxon>
        <taxon>Bacteroides</taxon>
    </lineage>
</organism>
<proteinExistence type="predicted"/>